<keyword evidence="2" id="KW-1185">Reference proteome</keyword>
<evidence type="ECO:0000313" key="2">
    <source>
        <dbReference type="Proteomes" id="UP000218181"/>
    </source>
</evidence>
<sequence length="91" mass="10451">MEKQENKVELDDLRRGLGVIANVMLLGQLISEEHNGVSEEQLVTNYKDLCEMTGTYTRKLIEDTDKVEINWYEDAVTAREFRKIQAMSKAG</sequence>
<protein>
    <submittedName>
        <fullName evidence="1">Uncharacterized protein</fullName>
    </submittedName>
</protein>
<dbReference type="STRING" id="1291764.GCA_001311235_01870"/>
<comment type="caution">
    <text evidence="1">The sequence shown here is derived from an EMBL/GenBank/DDBJ whole genome shotgun (WGS) entry which is preliminary data.</text>
</comment>
<dbReference type="RefSeq" id="WP_054639508.1">
    <property type="nucleotide sequence ID" value="NZ_BBAL01000006.1"/>
</dbReference>
<dbReference type="OrthoDB" id="2010115at2"/>
<name>A0A2A5RKV8_9LACT</name>
<gene>
    <name evidence="1" type="ORF">RT41_GL001633</name>
</gene>
<reference evidence="1 2" key="1">
    <citation type="submission" date="2014-12" db="EMBL/GenBank/DDBJ databases">
        <title>Draft genome sequences of 10 type strains of Lactococcus.</title>
        <authorList>
            <person name="Sun Z."/>
            <person name="Zhong Z."/>
            <person name="Liu W."/>
            <person name="Zhang W."/>
            <person name="Zhang H."/>
        </authorList>
    </citation>
    <scope>NUCLEOTIDE SEQUENCE [LARGE SCALE GENOMIC DNA]</scope>
    <source>
        <strain evidence="1 2">JCM 16395</strain>
    </source>
</reference>
<organism evidence="1 2">
    <name type="scientific">Lactococcus fujiensis JCM 16395</name>
    <dbReference type="NCBI Taxonomy" id="1291764"/>
    <lineage>
        <taxon>Bacteria</taxon>
        <taxon>Bacillati</taxon>
        <taxon>Bacillota</taxon>
        <taxon>Bacilli</taxon>
        <taxon>Lactobacillales</taxon>
        <taxon>Streptococcaceae</taxon>
        <taxon>Lactococcus</taxon>
    </lineage>
</organism>
<proteinExistence type="predicted"/>
<dbReference type="Proteomes" id="UP000218181">
    <property type="component" value="Unassembled WGS sequence"/>
</dbReference>
<accession>A0A2A5RKV8</accession>
<evidence type="ECO:0000313" key="1">
    <source>
        <dbReference type="EMBL" id="PCR99827.1"/>
    </source>
</evidence>
<dbReference type="EMBL" id="JXJU01000006">
    <property type="protein sequence ID" value="PCR99827.1"/>
    <property type="molecule type" value="Genomic_DNA"/>
</dbReference>
<dbReference type="AlphaFoldDB" id="A0A2A5RKV8"/>